<dbReference type="GO" id="GO:0008654">
    <property type="term" value="P:phospholipid biosynthetic process"/>
    <property type="evidence" value="ECO:0007669"/>
    <property type="project" value="InterPro"/>
</dbReference>
<feature type="transmembrane region" description="Helical" evidence="1">
    <location>
        <begin position="129"/>
        <end position="148"/>
    </location>
</feature>
<comment type="caution">
    <text evidence="2">The sequence shown here is derived from an EMBL/GenBank/DDBJ whole genome shotgun (WGS) entry which is preliminary data.</text>
</comment>
<feature type="transmembrane region" description="Helical" evidence="1">
    <location>
        <begin position="183"/>
        <end position="203"/>
    </location>
</feature>
<gene>
    <name evidence="2" type="ORF">Bccel_3148</name>
</gene>
<protein>
    <submittedName>
        <fullName evidence="2">CDP-alcohol phosphatidyltransferase</fullName>
    </submittedName>
</protein>
<evidence type="ECO:0000313" key="3">
    <source>
        <dbReference type="Proteomes" id="UP000036923"/>
    </source>
</evidence>
<dbReference type="EMBL" id="LGTC01000001">
    <property type="protein sequence ID" value="KNY27877.1"/>
    <property type="molecule type" value="Genomic_DNA"/>
</dbReference>
<accession>A0A0L6JR68</accession>
<dbReference type="STRING" id="398512.Bccel_3148"/>
<feature type="transmembrane region" description="Helical" evidence="1">
    <location>
        <begin position="72"/>
        <end position="91"/>
    </location>
</feature>
<keyword evidence="3" id="KW-1185">Reference proteome</keyword>
<dbReference type="eggNOG" id="COG1183">
    <property type="taxonomic scope" value="Bacteria"/>
</dbReference>
<evidence type="ECO:0000256" key="1">
    <source>
        <dbReference type="SAM" id="Phobius"/>
    </source>
</evidence>
<dbReference type="Gene3D" id="1.20.120.1760">
    <property type="match status" value="1"/>
</dbReference>
<proteinExistence type="predicted"/>
<keyword evidence="1" id="KW-0812">Transmembrane</keyword>
<keyword evidence="1" id="KW-1133">Transmembrane helix</keyword>
<keyword evidence="2" id="KW-0808">Transferase</keyword>
<dbReference type="InterPro" id="IPR043130">
    <property type="entry name" value="CDP-OH_PTrfase_TM_dom"/>
</dbReference>
<feature type="transmembrane region" description="Helical" evidence="1">
    <location>
        <begin position="154"/>
        <end position="174"/>
    </location>
</feature>
<dbReference type="Proteomes" id="UP000036923">
    <property type="component" value="Unassembled WGS sequence"/>
</dbReference>
<evidence type="ECO:0000313" key="2">
    <source>
        <dbReference type="EMBL" id="KNY27877.1"/>
    </source>
</evidence>
<organism evidence="2 3">
    <name type="scientific">Pseudobacteroides cellulosolvens ATCC 35603 = DSM 2933</name>
    <dbReference type="NCBI Taxonomy" id="398512"/>
    <lineage>
        <taxon>Bacteria</taxon>
        <taxon>Bacillati</taxon>
        <taxon>Bacillota</taxon>
        <taxon>Clostridia</taxon>
        <taxon>Eubacteriales</taxon>
        <taxon>Oscillospiraceae</taxon>
        <taxon>Pseudobacteroides</taxon>
    </lineage>
</organism>
<name>A0A0L6JR68_9FIRM</name>
<sequence length="204" mass="22525">MFIGKYNKSVILTYIGVALAVMGIYFSFTQNIPYAMLCLAISGVCDLFDGMVARHCKRTEEEKLFGVEIDSLADMMGFVALPIALCCGIGLTKWYNVVIYIVYTLAAISRLGYFNIAIKESGTESPVKYYTGLPVTFAALIFTTFWFFSFILKASTFAAIYSLLMLIMALLYILKIRVPKPRGVAYIILGLAAIVVCCAIMLVG</sequence>
<dbReference type="OrthoDB" id="9777147at2"/>
<dbReference type="InterPro" id="IPR000462">
    <property type="entry name" value="CDP-OH_P_trans"/>
</dbReference>
<keyword evidence="1" id="KW-0472">Membrane</keyword>
<dbReference type="RefSeq" id="WP_036942057.1">
    <property type="nucleotide sequence ID" value="NZ_JQKC01000017.1"/>
</dbReference>
<dbReference type="AlphaFoldDB" id="A0A0L6JR68"/>
<feature type="transmembrane region" description="Helical" evidence="1">
    <location>
        <begin position="9"/>
        <end position="28"/>
    </location>
</feature>
<reference evidence="3" key="1">
    <citation type="submission" date="2015-07" db="EMBL/GenBank/DDBJ databases">
        <title>Near-Complete Genome Sequence of the Cellulolytic Bacterium Bacteroides (Pseudobacteroides) cellulosolvens ATCC 35603.</title>
        <authorList>
            <person name="Dassa B."/>
            <person name="Utturkar S.M."/>
            <person name="Klingeman D.M."/>
            <person name="Hurt R.A."/>
            <person name="Keller M."/>
            <person name="Xu J."/>
            <person name="Reddy Y.H.K."/>
            <person name="Borovok I."/>
            <person name="Grinberg I.R."/>
            <person name="Lamed R."/>
            <person name="Zhivin O."/>
            <person name="Bayer E.A."/>
            <person name="Brown S.D."/>
        </authorList>
    </citation>
    <scope>NUCLEOTIDE SEQUENCE [LARGE SCALE GENOMIC DNA]</scope>
    <source>
        <strain evidence="3">DSM 2933</strain>
    </source>
</reference>
<dbReference type="GO" id="GO:0016020">
    <property type="term" value="C:membrane"/>
    <property type="evidence" value="ECO:0007669"/>
    <property type="project" value="InterPro"/>
</dbReference>
<feature type="transmembrane region" description="Helical" evidence="1">
    <location>
        <begin position="97"/>
        <end position="117"/>
    </location>
</feature>
<dbReference type="GO" id="GO:0016780">
    <property type="term" value="F:phosphotransferase activity, for other substituted phosphate groups"/>
    <property type="evidence" value="ECO:0007669"/>
    <property type="project" value="InterPro"/>
</dbReference>
<dbReference type="Pfam" id="PF01066">
    <property type="entry name" value="CDP-OH_P_transf"/>
    <property type="match status" value="1"/>
</dbReference>